<evidence type="ECO:0000313" key="12">
    <source>
        <dbReference type="Proteomes" id="UP001212326"/>
    </source>
</evidence>
<dbReference type="Pfam" id="PF00664">
    <property type="entry name" value="ABC_membrane"/>
    <property type="match status" value="2"/>
</dbReference>
<dbReference type="CDD" id="cd18584">
    <property type="entry name" value="ABC_6TM_AarD_CydD"/>
    <property type="match status" value="1"/>
</dbReference>
<feature type="transmembrane region" description="Helical" evidence="8">
    <location>
        <begin position="645"/>
        <end position="664"/>
    </location>
</feature>
<dbReference type="NCBIfam" id="TIGR02868">
    <property type="entry name" value="CydC"/>
    <property type="match status" value="1"/>
</dbReference>
<dbReference type="NCBIfam" id="TIGR02857">
    <property type="entry name" value="CydD"/>
    <property type="match status" value="1"/>
</dbReference>
<dbReference type="EMBL" id="CP115300">
    <property type="protein sequence ID" value="WBO65210.1"/>
    <property type="molecule type" value="Genomic_DNA"/>
</dbReference>
<dbReference type="InterPro" id="IPR003593">
    <property type="entry name" value="AAA+_ATPase"/>
</dbReference>
<proteinExistence type="predicted"/>
<dbReference type="InterPro" id="IPR039421">
    <property type="entry name" value="Type_1_exporter"/>
</dbReference>
<feature type="domain" description="ABC transporter" evidence="9">
    <location>
        <begin position="332"/>
        <end position="567"/>
    </location>
</feature>
<feature type="domain" description="ABC transmembrane type-1" evidence="10">
    <location>
        <begin position="20"/>
        <end position="303"/>
    </location>
</feature>
<evidence type="ECO:0000256" key="5">
    <source>
        <dbReference type="ARBA" id="ARBA00022989"/>
    </source>
</evidence>
<dbReference type="PANTHER" id="PTHR24221:SF590">
    <property type="entry name" value="COMPONENT LINKED WITH THE ASSEMBLY OF CYTOCHROME' TRANSPORT TRANSMEMBRANE ATP-BINDING PROTEIN ABC TRANSPORTER CYDD-RELATED"/>
    <property type="match status" value="1"/>
</dbReference>
<feature type="transmembrane region" description="Helical" evidence="8">
    <location>
        <begin position="753"/>
        <end position="773"/>
    </location>
</feature>
<dbReference type="Proteomes" id="UP001212326">
    <property type="component" value="Chromosome"/>
</dbReference>
<sequence length="1177" mass="123702">MKPIDPRLLRYARATRFFLVAVVGLGAVGAGLVIAQAMLVAEVVVGAFQHGQSVAELRTPLLLLVAVAGGRAMVSWLTELAAHRASAAVKSELRGRLLDRAAALGPGWLSGQRTGSLVTLATRGVDALDDYFSRYLPQLGLAVVVPVAVLARIVTEDWVSAAIIVGTLPLIPLFMVLIGWATQSRTDRQWQLLSRLSGHFLDVVAGLPTLKVFGRAKAQAESIRRITGEYRQATMRTLRIAFLSSFALELLSTLSVALVAVTIGMRLVHGDMDLYIGLVILVLAPEAYLPLRQVGAQYHAAAEGLAAAEEIFAVLETPVPASGAGTVPAGAVAFEGVTVRYPGRSADAVTDVSFTVEPGETVALVGPSGVGKSTLLNVLLGFVEPTAGRVRVGGADLAGLDLEEWRSRIAWVPQRPHLYAGTIAENVRLARPGADDGAVRRALRDAGALEFVDALPEGVDTVLGEYGAGLSAGQRQRLALARAFLADRPVLLLDEPTAALDGVTEGEVVAAVRRLAVGRTVLLVVHRPALLDVADRVVRLKDSHTPRGLRSLGPRPLDPRPRPPVTQLDGLESGSAGSGSGSGGQAHVSGRSRSVLARVRGLGGAWRGRLGVALVLGGLALGCAVGLMATSGWLISRASQQPPVLYLMVAVTATRAFGIGRAVFRYAERLVSHDAVLRMLADTRVAVYRRLERLAPAGLRSARRGDLLTRLVADVDAFQDYWLRWLLPASVAVVVSAASVGFTAWLLPEAGAALAVGLVAAGVGVPLVTAAVARRAERRLAPARGVLATRVTDLLTGTAELTVAGALPARKDAARRADGTLTRIASRAAVATALGDGLTALISGLTVTAAALSGAQAVAAGRLSGVAMAVVVLTPLAAFEAVLGMPLAVRHRQRVRRSAERVYEVLDAPEPVREPERPRQAPASPFPLVLKGLGARYEGQRREALAQFDLTLAEGRRIAVVGASGAGKTTLAQVLLRFLDPEEGTYTLAGVDAYALAGDDVRRLVGLCAQDAHLFDSSVRENLLLARKGATEAELRRALARARLLDWVDGLPDGLDTLVGEHGARLSGGQRQRLALARALLADFPVLVLDEPAEHLDLPTADALTADLLAATEGRTTLLITHRLAGLDAVDEVIVLDAGRVVQRGAYAELVAVEGPLRAMALREEEAEALVGAEAPH</sequence>
<name>A0ABY7P3V1_9ACTN</name>
<feature type="transmembrane region" description="Helical" evidence="8">
    <location>
        <begin position="610"/>
        <end position="633"/>
    </location>
</feature>
<dbReference type="PROSITE" id="PS50929">
    <property type="entry name" value="ABC_TM1F"/>
    <property type="match status" value="2"/>
</dbReference>
<evidence type="ECO:0000256" key="7">
    <source>
        <dbReference type="SAM" id="MobiDB-lite"/>
    </source>
</evidence>
<feature type="transmembrane region" description="Helical" evidence="8">
    <location>
        <begin position="865"/>
        <end position="889"/>
    </location>
</feature>
<evidence type="ECO:0000256" key="8">
    <source>
        <dbReference type="SAM" id="Phobius"/>
    </source>
</evidence>
<dbReference type="PROSITE" id="PS00211">
    <property type="entry name" value="ABC_TRANSPORTER_1"/>
    <property type="match status" value="2"/>
</dbReference>
<evidence type="ECO:0000259" key="10">
    <source>
        <dbReference type="PROSITE" id="PS50929"/>
    </source>
</evidence>
<feature type="transmembrane region" description="Helical" evidence="8">
    <location>
        <begin position="61"/>
        <end position="82"/>
    </location>
</feature>
<dbReference type="SUPFAM" id="SSF52540">
    <property type="entry name" value="P-loop containing nucleoside triphosphate hydrolases"/>
    <property type="match status" value="2"/>
</dbReference>
<accession>A0ABY7P3V1</accession>
<dbReference type="PROSITE" id="PS50893">
    <property type="entry name" value="ABC_TRANSPORTER_2"/>
    <property type="match status" value="2"/>
</dbReference>
<dbReference type="PANTHER" id="PTHR24221">
    <property type="entry name" value="ATP-BINDING CASSETTE SUB-FAMILY B"/>
    <property type="match status" value="1"/>
</dbReference>
<dbReference type="InterPro" id="IPR036640">
    <property type="entry name" value="ABC1_TM_sf"/>
</dbReference>
<dbReference type="SMART" id="SM00382">
    <property type="entry name" value="AAA"/>
    <property type="match status" value="2"/>
</dbReference>
<organism evidence="11 12">
    <name type="scientific">Streptomyces camelliae</name>
    <dbReference type="NCBI Taxonomy" id="3004093"/>
    <lineage>
        <taxon>Bacteria</taxon>
        <taxon>Bacillati</taxon>
        <taxon>Actinomycetota</taxon>
        <taxon>Actinomycetes</taxon>
        <taxon>Kitasatosporales</taxon>
        <taxon>Streptomycetaceae</taxon>
        <taxon>Streptomyces</taxon>
    </lineage>
</organism>
<feature type="compositionally biased region" description="Low complexity" evidence="7">
    <location>
        <begin position="546"/>
        <end position="555"/>
    </location>
</feature>
<dbReference type="InterPro" id="IPR014216">
    <property type="entry name" value="ABC_transptr_CydD"/>
</dbReference>
<gene>
    <name evidence="11" type="primary">cydD</name>
    <name evidence="11" type="ORF">O1G22_21415</name>
</gene>
<dbReference type="Gene3D" id="3.40.50.300">
    <property type="entry name" value="P-loop containing nucleotide triphosphate hydrolases"/>
    <property type="match status" value="2"/>
</dbReference>
<feature type="transmembrane region" description="Helical" evidence="8">
    <location>
        <begin position="274"/>
        <end position="291"/>
    </location>
</feature>
<feature type="transmembrane region" description="Helical" evidence="8">
    <location>
        <begin position="135"/>
        <end position="155"/>
    </location>
</feature>
<dbReference type="Pfam" id="PF00005">
    <property type="entry name" value="ABC_tran"/>
    <property type="match status" value="2"/>
</dbReference>
<dbReference type="RefSeq" id="WP_270082812.1">
    <property type="nucleotide sequence ID" value="NZ_CP115300.1"/>
</dbReference>
<keyword evidence="5 8" id="KW-1133">Transmembrane helix</keyword>
<evidence type="ECO:0000256" key="4">
    <source>
        <dbReference type="ARBA" id="ARBA00022840"/>
    </source>
</evidence>
<keyword evidence="6 8" id="KW-0472">Membrane</keyword>
<dbReference type="SUPFAM" id="SSF90123">
    <property type="entry name" value="ABC transporter transmembrane region"/>
    <property type="match status" value="2"/>
</dbReference>
<dbReference type="InterPro" id="IPR003439">
    <property type="entry name" value="ABC_transporter-like_ATP-bd"/>
</dbReference>
<dbReference type="Gene3D" id="1.20.1560.10">
    <property type="entry name" value="ABC transporter type 1, transmembrane domain"/>
    <property type="match status" value="2"/>
</dbReference>
<feature type="transmembrane region" description="Helical" evidence="8">
    <location>
        <begin position="161"/>
        <end position="181"/>
    </location>
</feature>
<dbReference type="InterPro" id="IPR014223">
    <property type="entry name" value="ABC_CydC/D"/>
</dbReference>
<dbReference type="InterPro" id="IPR027417">
    <property type="entry name" value="P-loop_NTPase"/>
</dbReference>
<evidence type="ECO:0000256" key="6">
    <source>
        <dbReference type="ARBA" id="ARBA00023136"/>
    </source>
</evidence>
<keyword evidence="12" id="KW-1185">Reference proteome</keyword>
<evidence type="ECO:0000256" key="2">
    <source>
        <dbReference type="ARBA" id="ARBA00022692"/>
    </source>
</evidence>
<dbReference type="InterPro" id="IPR011527">
    <property type="entry name" value="ABC1_TM_dom"/>
</dbReference>
<feature type="transmembrane region" description="Helical" evidence="8">
    <location>
        <begin position="725"/>
        <end position="747"/>
    </location>
</feature>
<evidence type="ECO:0000256" key="3">
    <source>
        <dbReference type="ARBA" id="ARBA00022741"/>
    </source>
</evidence>
<feature type="region of interest" description="Disordered" evidence="7">
    <location>
        <begin position="545"/>
        <end position="589"/>
    </location>
</feature>
<feature type="domain" description="ABC transporter" evidence="9">
    <location>
        <begin position="928"/>
        <end position="1163"/>
    </location>
</feature>
<keyword evidence="2 8" id="KW-0812">Transmembrane</keyword>
<evidence type="ECO:0000256" key="1">
    <source>
        <dbReference type="ARBA" id="ARBA00004651"/>
    </source>
</evidence>
<feature type="transmembrane region" description="Helical" evidence="8">
    <location>
        <begin position="17"/>
        <end position="41"/>
    </location>
</feature>
<keyword evidence="4" id="KW-0067">ATP-binding</keyword>
<evidence type="ECO:0000313" key="11">
    <source>
        <dbReference type="EMBL" id="WBO65210.1"/>
    </source>
</evidence>
<evidence type="ECO:0000259" key="9">
    <source>
        <dbReference type="PROSITE" id="PS50893"/>
    </source>
</evidence>
<protein>
    <submittedName>
        <fullName evidence="11">Thiol reductant ABC exporter subunit CydD</fullName>
    </submittedName>
</protein>
<keyword evidence="3" id="KW-0547">Nucleotide-binding</keyword>
<feature type="transmembrane region" description="Helical" evidence="8">
    <location>
        <begin position="240"/>
        <end position="268"/>
    </location>
</feature>
<feature type="transmembrane region" description="Helical" evidence="8">
    <location>
        <begin position="837"/>
        <end position="859"/>
    </location>
</feature>
<comment type="subcellular location">
    <subcellularLocation>
        <location evidence="1">Cell membrane</location>
        <topology evidence="1">Multi-pass membrane protein</topology>
    </subcellularLocation>
</comment>
<dbReference type="InterPro" id="IPR017871">
    <property type="entry name" value="ABC_transporter-like_CS"/>
</dbReference>
<feature type="domain" description="ABC transmembrane type-1" evidence="10">
    <location>
        <begin position="612"/>
        <end position="894"/>
    </location>
</feature>
<reference evidence="11 12" key="1">
    <citation type="submission" date="2022-12" db="EMBL/GenBank/DDBJ databases">
        <authorList>
            <person name="Mo P."/>
        </authorList>
    </citation>
    <scope>NUCLEOTIDE SEQUENCE [LARGE SCALE GENOMIC DNA]</scope>
    <source>
        <strain evidence="11 12">HUAS 2-6</strain>
    </source>
</reference>